<comment type="caution">
    <text evidence="8">The sequence shown here is derived from an EMBL/GenBank/DDBJ whole genome shotgun (WGS) entry which is preliminary data.</text>
</comment>
<dbReference type="PATRIC" id="fig|396014.3.peg.341"/>
<dbReference type="InterPro" id="IPR045214">
    <property type="entry name" value="Surf1/Surf4"/>
</dbReference>
<name>Z9JXH8_9MICO</name>
<evidence type="ECO:0000256" key="4">
    <source>
        <dbReference type="ARBA" id="ARBA00022989"/>
    </source>
</evidence>
<dbReference type="PROSITE" id="PS50895">
    <property type="entry name" value="SURF1"/>
    <property type="match status" value="1"/>
</dbReference>
<evidence type="ECO:0000256" key="2">
    <source>
        <dbReference type="ARBA" id="ARBA00007165"/>
    </source>
</evidence>
<dbReference type="PANTHER" id="PTHR23427">
    <property type="entry name" value="SURFEIT LOCUS PROTEIN"/>
    <property type="match status" value="1"/>
</dbReference>
<dbReference type="Pfam" id="PF02104">
    <property type="entry name" value="SURF1"/>
    <property type="match status" value="1"/>
</dbReference>
<dbReference type="Proteomes" id="UP000023067">
    <property type="component" value="Unassembled WGS sequence"/>
</dbReference>
<dbReference type="EMBL" id="JDYK01000002">
    <property type="protein sequence ID" value="EWS82718.1"/>
    <property type="molecule type" value="Genomic_DNA"/>
</dbReference>
<evidence type="ECO:0000313" key="8">
    <source>
        <dbReference type="EMBL" id="EWS82718.1"/>
    </source>
</evidence>
<sequence>MTPRDDSPRSPLRDAILAVTAILVAVALCIGLGVWQWHRFESKREVAATIRANYDAPPAQLRDLLPAPDSQLTAAQDWTPVELTGHYCTEPGCVLYVRNRPLGAAVGFWQLVPFETADGTVLIVRGWVDSDEVESAPAEEPEIPEGEITVVAHLRPEEPVLGDRTNPAGQVQSVNPAQFADQLPVDGPVHTGAYGDLVSESPTDIARPRPLEKPETSLGPHLSYAFQWWIFALFFPAALVVRARRARRDRLEAEAAERAATATVAADGEDPADVPPHGPRDPGAPGAAPAGSRIPRSRGGRPAPARRSRARTRDEEEEDALLDEHDR</sequence>
<feature type="transmembrane region" description="Helical" evidence="6">
    <location>
        <begin position="222"/>
        <end position="241"/>
    </location>
</feature>
<dbReference type="InterPro" id="IPR002994">
    <property type="entry name" value="Surf1/Shy1"/>
</dbReference>
<dbReference type="RefSeq" id="WP_038370200.1">
    <property type="nucleotide sequence ID" value="NZ_KK069988.1"/>
</dbReference>
<feature type="region of interest" description="Disordered" evidence="7">
    <location>
        <begin position="258"/>
        <end position="327"/>
    </location>
</feature>
<keyword evidence="5 6" id="KW-0472">Membrane</keyword>
<evidence type="ECO:0000256" key="1">
    <source>
        <dbReference type="ARBA" id="ARBA00004370"/>
    </source>
</evidence>
<feature type="transmembrane region" description="Helical" evidence="6">
    <location>
        <begin position="12"/>
        <end position="35"/>
    </location>
</feature>
<keyword evidence="9" id="KW-1185">Reference proteome</keyword>
<organism evidence="8 9">
    <name type="scientific">Brachybacterium phenoliresistens</name>
    <dbReference type="NCBI Taxonomy" id="396014"/>
    <lineage>
        <taxon>Bacteria</taxon>
        <taxon>Bacillati</taxon>
        <taxon>Actinomycetota</taxon>
        <taxon>Actinomycetes</taxon>
        <taxon>Micrococcales</taxon>
        <taxon>Dermabacteraceae</taxon>
        <taxon>Brachybacterium</taxon>
    </lineage>
</organism>
<proteinExistence type="inferred from homology"/>
<dbReference type="eggNOG" id="COG3346">
    <property type="taxonomic scope" value="Bacteria"/>
</dbReference>
<evidence type="ECO:0000256" key="5">
    <source>
        <dbReference type="ARBA" id="ARBA00023136"/>
    </source>
</evidence>
<protein>
    <recommendedName>
        <fullName evidence="6">SURF1-like protein</fullName>
    </recommendedName>
</protein>
<feature type="compositionally biased region" description="Basic residues" evidence="7">
    <location>
        <begin position="295"/>
        <end position="310"/>
    </location>
</feature>
<feature type="region of interest" description="Disordered" evidence="7">
    <location>
        <begin position="190"/>
        <end position="217"/>
    </location>
</feature>
<dbReference type="GO" id="GO:0005886">
    <property type="term" value="C:plasma membrane"/>
    <property type="evidence" value="ECO:0007669"/>
    <property type="project" value="UniProtKB-SubCell"/>
</dbReference>
<feature type="compositionally biased region" description="Low complexity" evidence="7">
    <location>
        <begin position="281"/>
        <end position="294"/>
    </location>
</feature>
<dbReference type="OrthoDB" id="9807214at2"/>
<dbReference type="HOGENOM" id="CLU_047737_0_0_11"/>
<evidence type="ECO:0000313" key="9">
    <source>
        <dbReference type="Proteomes" id="UP000023067"/>
    </source>
</evidence>
<keyword evidence="3 6" id="KW-0812">Transmembrane</keyword>
<comment type="subcellular location">
    <subcellularLocation>
        <location evidence="6">Cell membrane</location>
        <topology evidence="6">Multi-pass membrane protein</topology>
    </subcellularLocation>
    <subcellularLocation>
        <location evidence="1">Membrane</location>
    </subcellularLocation>
</comment>
<comment type="similarity">
    <text evidence="2 6">Belongs to the SURF1 family.</text>
</comment>
<evidence type="ECO:0000256" key="6">
    <source>
        <dbReference type="RuleBase" id="RU363076"/>
    </source>
</evidence>
<feature type="compositionally biased region" description="Basic and acidic residues" evidence="7">
    <location>
        <begin position="206"/>
        <end position="215"/>
    </location>
</feature>
<dbReference type="PANTHER" id="PTHR23427:SF2">
    <property type="entry name" value="SURFEIT LOCUS PROTEIN 1"/>
    <property type="match status" value="1"/>
</dbReference>
<accession>Z9JXH8</accession>
<dbReference type="CDD" id="cd06662">
    <property type="entry name" value="SURF1"/>
    <property type="match status" value="1"/>
</dbReference>
<evidence type="ECO:0000256" key="7">
    <source>
        <dbReference type="SAM" id="MobiDB-lite"/>
    </source>
</evidence>
<keyword evidence="6" id="KW-1003">Cell membrane</keyword>
<reference evidence="8 9" key="1">
    <citation type="submission" date="2014-02" db="EMBL/GenBank/DDBJ databases">
        <title>Genome sequence of Brachybacterium phenoliresistens strain W13A50.</title>
        <authorList>
            <person name="Wang X."/>
        </authorList>
    </citation>
    <scope>NUCLEOTIDE SEQUENCE [LARGE SCALE GENOMIC DNA]</scope>
    <source>
        <strain evidence="8 9">W13A50</strain>
    </source>
</reference>
<keyword evidence="4 6" id="KW-1133">Transmembrane helix</keyword>
<gene>
    <name evidence="8" type="ORF">BF93_06745</name>
</gene>
<evidence type="ECO:0000256" key="3">
    <source>
        <dbReference type="ARBA" id="ARBA00022692"/>
    </source>
</evidence>
<dbReference type="AlphaFoldDB" id="Z9JXH8"/>
<dbReference type="STRING" id="396014.BF93_06745"/>